<feature type="transmembrane region" description="Helical" evidence="9">
    <location>
        <begin position="275"/>
        <end position="294"/>
    </location>
</feature>
<dbReference type="Pfam" id="PF00528">
    <property type="entry name" value="BPD_transp_1"/>
    <property type="match status" value="1"/>
</dbReference>
<evidence type="ECO:0000256" key="6">
    <source>
        <dbReference type="ARBA" id="ARBA00022692"/>
    </source>
</evidence>
<dbReference type="InterPro" id="IPR011867">
    <property type="entry name" value="ModB_ABC"/>
</dbReference>
<keyword evidence="5" id="KW-0500">Molybdenum</keyword>
<keyword evidence="4" id="KW-1003">Cell membrane</keyword>
<gene>
    <name evidence="12" type="ORF">FrCorBMG51_17440</name>
</gene>
<feature type="region of interest" description="Disordered" evidence="10">
    <location>
        <begin position="1"/>
        <end position="40"/>
    </location>
</feature>
<name>A0ABR5F1E8_9ACTN</name>
<evidence type="ECO:0000256" key="9">
    <source>
        <dbReference type="RuleBase" id="RU363032"/>
    </source>
</evidence>
<dbReference type="SUPFAM" id="SSF161098">
    <property type="entry name" value="MetI-like"/>
    <property type="match status" value="1"/>
</dbReference>
<evidence type="ECO:0000256" key="10">
    <source>
        <dbReference type="SAM" id="MobiDB-lite"/>
    </source>
</evidence>
<feature type="transmembrane region" description="Helical" evidence="9">
    <location>
        <begin position="129"/>
        <end position="150"/>
    </location>
</feature>
<evidence type="ECO:0000256" key="1">
    <source>
        <dbReference type="ARBA" id="ARBA00004651"/>
    </source>
</evidence>
<keyword evidence="8 9" id="KW-0472">Membrane</keyword>
<evidence type="ECO:0000256" key="5">
    <source>
        <dbReference type="ARBA" id="ARBA00022505"/>
    </source>
</evidence>
<comment type="similarity">
    <text evidence="2">Belongs to the binding-protein-dependent transport system permease family. CysTW subfamily.</text>
</comment>
<protein>
    <submittedName>
        <fullName evidence="12">Molybdate ABC transporter permease</fullName>
    </submittedName>
</protein>
<dbReference type="NCBIfam" id="TIGR02141">
    <property type="entry name" value="modB_ABC"/>
    <property type="match status" value="1"/>
</dbReference>
<keyword evidence="6 9" id="KW-0812">Transmembrane</keyword>
<evidence type="ECO:0000256" key="4">
    <source>
        <dbReference type="ARBA" id="ARBA00022475"/>
    </source>
</evidence>
<dbReference type="EMBL" id="JWIO01000030">
    <property type="protein sequence ID" value="KLL10547.1"/>
    <property type="molecule type" value="Genomic_DNA"/>
</dbReference>
<keyword evidence="7 9" id="KW-1133">Transmembrane helix</keyword>
<evidence type="ECO:0000256" key="3">
    <source>
        <dbReference type="ARBA" id="ARBA00022448"/>
    </source>
</evidence>
<evidence type="ECO:0000256" key="7">
    <source>
        <dbReference type="ARBA" id="ARBA00022989"/>
    </source>
</evidence>
<feature type="transmembrane region" description="Helical" evidence="9">
    <location>
        <begin position="47"/>
        <end position="71"/>
    </location>
</feature>
<dbReference type="InterPro" id="IPR000515">
    <property type="entry name" value="MetI-like"/>
</dbReference>
<dbReference type="PANTHER" id="PTHR30183:SF3">
    <property type="entry name" value="MOLYBDENUM TRANSPORT SYSTEM PERMEASE PROTEIN MODB"/>
    <property type="match status" value="1"/>
</dbReference>
<dbReference type="CDD" id="cd06261">
    <property type="entry name" value="TM_PBP2"/>
    <property type="match status" value="1"/>
</dbReference>
<comment type="subcellular location">
    <subcellularLocation>
        <location evidence="1 9">Cell membrane</location>
        <topology evidence="1 9">Multi-pass membrane protein</topology>
    </subcellularLocation>
</comment>
<dbReference type="Gene3D" id="1.10.3720.10">
    <property type="entry name" value="MetI-like"/>
    <property type="match status" value="1"/>
</dbReference>
<organism evidence="12 13">
    <name type="scientific">Protofrankia coriariae</name>
    <dbReference type="NCBI Taxonomy" id="1562887"/>
    <lineage>
        <taxon>Bacteria</taxon>
        <taxon>Bacillati</taxon>
        <taxon>Actinomycetota</taxon>
        <taxon>Actinomycetes</taxon>
        <taxon>Frankiales</taxon>
        <taxon>Frankiaceae</taxon>
        <taxon>Protofrankia</taxon>
    </lineage>
</organism>
<dbReference type="PANTHER" id="PTHR30183">
    <property type="entry name" value="MOLYBDENUM TRANSPORT SYSTEM PERMEASE PROTEIN MODB"/>
    <property type="match status" value="1"/>
</dbReference>
<evidence type="ECO:0000256" key="2">
    <source>
        <dbReference type="ARBA" id="ARBA00007069"/>
    </source>
</evidence>
<evidence type="ECO:0000256" key="8">
    <source>
        <dbReference type="ARBA" id="ARBA00023136"/>
    </source>
</evidence>
<proteinExistence type="inferred from homology"/>
<feature type="transmembrane region" description="Helical" evidence="9">
    <location>
        <begin position="91"/>
        <end position="117"/>
    </location>
</feature>
<sequence length="305" mass="32058">MSRIFTAGRLRRPCSRVPAPSAGPAPGPARPGGRPRGRARRRIGGRVPVPLAAAGGIALAFLLLPLAGLLVRVPWRDLPELLAEPEVREALRLSLLTASIATVLSLAVGVPLAWLLARADFPGRGLLRAVITVPLVLPPVVGGVALLLAFGRRGIVGRYLDAWFGITLPFTTAGVVVAEAFVAMPFLIVAVEGALRSADRRFEDASATLGASRWVTFRRVTLPMIAPSLGAGAVLCWARALGEFGATITFAGNFPGTTQTMPLAVYLALETDPDAATALSLVLLVVAVVVLALLRDRWLRPGTTL</sequence>
<evidence type="ECO:0000259" key="11">
    <source>
        <dbReference type="PROSITE" id="PS50928"/>
    </source>
</evidence>
<reference evidence="12 13" key="1">
    <citation type="submission" date="2014-12" db="EMBL/GenBank/DDBJ databases">
        <title>Frankia sp. BMG5.1 draft genome.</title>
        <authorList>
            <person name="Gtari M."/>
            <person name="Ghodhbane-Gtari F."/>
            <person name="Nouioui I."/>
            <person name="Ktari A."/>
            <person name="Hezbri K."/>
            <person name="Mimouni W."/>
            <person name="Sbissi I."/>
            <person name="Ayari A."/>
            <person name="Yamanaka T."/>
            <person name="Normand P."/>
            <person name="Tisa L.S."/>
            <person name="Boudabous A."/>
        </authorList>
    </citation>
    <scope>NUCLEOTIDE SEQUENCE [LARGE SCALE GENOMIC DNA]</scope>
    <source>
        <strain evidence="12 13">BMG5.1</strain>
    </source>
</reference>
<dbReference type="NCBIfam" id="TIGR01581">
    <property type="entry name" value="Mo_ABC_porter"/>
    <property type="match status" value="1"/>
</dbReference>
<comment type="caution">
    <text evidence="12">The sequence shown here is derived from an EMBL/GenBank/DDBJ whole genome shotgun (WGS) entry which is preliminary data.</text>
</comment>
<accession>A0ABR5F1E8</accession>
<dbReference type="Proteomes" id="UP000035425">
    <property type="component" value="Unassembled WGS sequence"/>
</dbReference>
<feature type="domain" description="ABC transmembrane type-1" evidence="11">
    <location>
        <begin position="91"/>
        <end position="294"/>
    </location>
</feature>
<evidence type="ECO:0000313" key="12">
    <source>
        <dbReference type="EMBL" id="KLL10547.1"/>
    </source>
</evidence>
<dbReference type="InterPro" id="IPR035906">
    <property type="entry name" value="MetI-like_sf"/>
</dbReference>
<feature type="transmembrane region" description="Helical" evidence="9">
    <location>
        <begin position="162"/>
        <end position="191"/>
    </location>
</feature>
<keyword evidence="13" id="KW-1185">Reference proteome</keyword>
<dbReference type="InterPro" id="IPR006469">
    <property type="entry name" value="NifC_ABC_porter"/>
</dbReference>
<evidence type="ECO:0000313" key="13">
    <source>
        <dbReference type="Proteomes" id="UP000035425"/>
    </source>
</evidence>
<keyword evidence="3 9" id="KW-0813">Transport</keyword>
<dbReference type="PROSITE" id="PS50928">
    <property type="entry name" value="ABC_TM1"/>
    <property type="match status" value="1"/>
</dbReference>
<feature type="transmembrane region" description="Helical" evidence="9">
    <location>
        <begin position="220"/>
        <end position="240"/>
    </location>
</feature>